<dbReference type="EMBL" id="MU275883">
    <property type="protein sequence ID" value="KAI0048644.1"/>
    <property type="molecule type" value="Genomic_DNA"/>
</dbReference>
<name>A0ACB8RX96_9AGAM</name>
<reference evidence="1" key="2">
    <citation type="journal article" date="2022" name="New Phytol.">
        <title>Evolutionary transition to the ectomycorrhizal habit in the genomes of a hyperdiverse lineage of mushroom-forming fungi.</title>
        <authorList>
            <person name="Looney B."/>
            <person name="Miyauchi S."/>
            <person name="Morin E."/>
            <person name="Drula E."/>
            <person name="Courty P.E."/>
            <person name="Kohler A."/>
            <person name="Kuo A."/>
            <person name="LaButti K."/>
            <person name="Pangilinan J."/>
            <person name="Lipzen A."/>
            <person name="Riley R."/>
            <person name="Andreopoulos W."/>
            <person name="He G."/>
            <person name="Johnson J."/>
            <person name="Nolan M."/>
            <person name="Tritt A."/>
            <person name="Barry K.W."/>
            <person name="Grigoriev I.V."/>
            <person name="Nagy L.G."/>
            <person name="Hibbett D."/>
            <person name="Henrissat B."/>
            <person name="Matheny P.B."/>
            <person name="Labbe J."/>
            <person name="Martin F.M."/>
        </authorList>
    </citation>
    <scope>NUCLEOTIDE SEQUENCE</scope>
    <source>
        <strain evidence="1">FP105234-sp</strain>
    </source>
</reference>
<comment type="caution">
    <text evidence="1">The sequence shown here is derived from an EMBL/GenBank/DDBJ whole genome shotgun (WGS) entry which is preliminary data.</text>
</comment>
<protein>
    <submittedName>
        <fullName evidence="1">Uncharacterized protein</fullName>
    </submittedName>
</protein>
<dbReference type="Proteomes" id="UP000814033">
    <property type="component" value="Unassembled WGS sequence"/>
</dbReference>
<organism evidence="1 2">
    <name type="scientific">Auriscalpium vulgare</name>
    <dbReference type="NCBI Taxonomy" id="40419"/>
    <lineage>
        <taxon>Eukaryota</taxon>
        <taxon>Fungi</taxon>
        <taxon>Dikarya</taxon>
        <taxon>Basidiomycota</taxon>
        <taxon>Agaricomycotina</taxon>
        <taxon>Agaricomycetes</taxon>
        <taxon>Russulales</taxon>
        <taxon>Auriscalpiaceae</taxon>
        <taxon>Auriscalpium</taxon>
    </lineage>
</organism>
<evidence type="ECO:0000313" key="2">
    <source>
        <dbReference type="Proteomes" id="UP000814033"/>
    </source>
</evidence>
<gene>
    <name evidence="1" type="ORF">FA95DRAFT_1654556</name>
</gene>
<accession>A0ACB8RX96</accession>
<proteinExistence type="predicted"/>
<reference evidence="1" key="1">
    <citation type="submission" date="2021-02" db="EMBL/GenBank/DDBJ databases">
        <authorList>
            <consortium name="DOE Joint Genome Institute"/>
            <person name="Ahrendt S."/>
            <person name="Looney B.P."/>
            <person name="Miyauchi S."/>
            <person name="Morin E."/>
            <person name="Drula E."/>
            <person name="Courty P.E."/>
            <person name="Chicoki N."/>
            <person name="Fauchery L."/>
            <person name="Kohler A."/>
            <person name="Kuo A."/>
            <person name="Labutti K."/>
            <person name="Pangilinan J."/>
            <person name="Lipzen A."/>
            <person name="Riley R."/>
            <person name="Andreopoulos W."/>
            <person name="He G."/>
            <person name="Johnson J."/>
            <person name="Barry K.W."/>
            <person name="Grigoriev I.V."/>
            <person name="Nagy L."/>
            <person name="Hibbett D."/>
            <person name="Henrissat B."/>
            <person name="Matheny P.B."/>
            <person name="Labbe J."/>
            <person name="Martin F."/>
        </authorList>
    </citation>
    <scope>NUCLEOTIDE SEQUENCE</scope>
    <source>
        <strain evidence="1">FP105234-sp</strain>
    </source>
</reference>
<evidence type="ECO:0000313" key="1">
    <source>
        <dbReference type="EMBL" id="KAI0048644.1"/>
    </source>
</evidence>
<sequence>QKDAIQTVYDEGRETRLSFSTEENDQATARQLLESHGLDHESRKALDGRWAAGNSFKWPPKRYRVLVQCHCGYSTEARRAKEDKKKQHNNASPTKKPGKRQVAYDFTGCLAHADITFTGDNYETILRVVGILEHNEDCKNSSLKRTPPIPLHEDVIEVALRQLKDGASITAIQSRNIELYTSCQYRDQASTDPSKANVRYELKTSDFRSLYRAHHRSQGIDIRRPSEVNIDGWMDKNSASFWPEFYNAVYHYEARTETNDRFRLCICTPEMEEAAWEYVHEGQLIIDGTFGLSSSRLLIWIAMGINKQRKGIPVSVMLFSAPTGTKATHAGYNTEVIKSLLLNWKTWLSSRPLARGRTFDPWEAISDTDSRERGALLQVWPLIILLLCLFHVKQCWTNKRRAISRTAVPEAHSIEKDIVLTRVRTLESALIESTEHVVAMAMLDAQIASFTEMAKRPSSQTIAEAGLRYLDYLKSTWMPVGLWQSWSSFGRRAAAHRLKIPVDEVLSTTNHLESFNGRLKNKEVAAAQHSKHRLRADVLAHHLVFNVLPRLFARLRLQSNLKEWTSARFPTVVHGTAVRDPPPRVPLSHLSPDSSRDNSAADIFKSGRLVTLESPKPYEVWASCATSHADVSDPAHTRYWLTIHSSGCATCTCPDWLRRGGACKHIRALVVTTKLMAAAAGVDTGTAAPYQLPNTLEGAQEIRDRNRRWYGERLATHVTPAICPSTYPRGYNGPGPPSTMKVAKADEPRTVIVLPPPQLAEMLPSLEAEVKLAELAHPDASDPEADSPTDEPREHGSQSEPQQDSRSNVEAVLLQMQQHVDLDVAQLLPKLHGLEGTLGDMASLTMTSSVIELQAVLGRIGDRIRELGAGKAGPHIPALQPLSRAGTPAAGSSSEEDMRRKRRRVNEWPSHVRALSPEAKQRRKDSHSTL</sequence>
<keyword evidence="2" id="KW-1185">Reference proteome</keyword>
<feature type="non-terminal residue" evidence="1">
    <location>
        <position position="1"/>
    </location>
</feature>